<name>A0A317JNG3_9BACT</name>
<feature type="region of interest" description="Disordered" evidence="1">
    <location>
        <begin position="81"/>
        <end position="105"/>
    </location>
</feature>
<feature type="compositionally biased region" description="Polar residues" evidence="1">
    <location>
        <begin position="90"/>
        <end position="99"/>
    </location>
</feature>
<proteinExistence type="predicted"/>
<reference evidence="2 3" key="1">
    <citation type="submission" date="2018-02" db="EMBL/GenBank/DDBJ databases">
        <title>Genomic Reconstructions from Amazon Rainforest and Pasture Soil Reveal Novel Insights into the Physiology of Candidate Phyla in Tropical Sites.</title>
        <authorList>
            <person name="Kroeger M.E."/>
            <person name="Delmont T."/>
            <person name="Eren A.M."/>
            <person name="Guo J."/>
            <person name="Meyer K.M."/>
            <person name="Khan K."/>
            <person name="Rodrigues J.L.M."/>
            <person name="Bohannan B.J.M."/>
            <person name="Tringe S."/>
            <person name="Borges C.D."/>
            <person name="Tiedje J."/>
            <person name="Tsai S.M."/>
            <person name="Nusslein K."/>
        </authorList>
    </citation>
    <scope>NUCLEOTIDE SEQUENCE [LARGE SCALE GENOMIC DNA]</scope>
    <source>
        <strain evidence="2">Amazon FNV 2010 28 9</strain>
    </source>
</reference>
<dbReference type="EMBL" id="PSRQ01000043">
    <property type="protein sequence ID" value="PWU23183.1"/>
    <property type="molecule type" value="Genomic_DNA"/>
</dbReference>
<sequence length="105" mass="12262">MNLESDRYLWDQADTVVDDYAKKRTTDLFITIQDLIDGKKAANKDHKRVLCTEFNTWIDFVAQEKTGQYPHFRVLHNGTIEQYKPDDEPSSSQDFSNPFNPYGNI</sequence>
<gene>
    <name evidence="2" type="ORF">C5B42_03845</name>
</gene>
<protein>
    <submittedName>
        <fullName evidence="2">Uncharacterized protein</fullName>
    </submittedName>
</protein>
<organism evidence="2 3">
    <name type="scientific">Candidatus Cerribacteria bacterium 'Amazon FNV 2010 28 9'</name>
    <dbReference type="NCBI Taxonomy" id="2081795"/>
    <lineage>
        <taxon>Bacteria</taxon>
        <taxon>Candidatus Cerribacteria</taxon>
    </lineage>
</organism>
<dbReference type="Proteomes" id="UP000246104">
    <property type="component" value="Unassembled WGS sequence"/>
</dbReference>
<evidence type="ECO:0000256" key="1">
    <source>
        <dbReference type="SAM" id="MobiDB-lite"/>
    </source>
</evidence>
<accession>A0A317JNG3</accession>
<evidence type="ECO:0000313" key="3">
    <source>
        <dbReference type="Proteomes" id="UP000246104"/>
    </source>
</evidence>
<dbReference type="AlphaFoldDB" id="A0A317JNG3"/>
<evidence type="ECO:0000313" key="2">
    <source>
        <dbReference type="EMBL" id="PWU23183.1"/>
    </source>
</evidence>
<comment type="caution">
    <text evidence="2">The sequence shown here is derived from an EMBL/GenBank/DDBJ whole genome shotgun (WGS) entry which is preliminary data.</text>
</comment>